<keyword evidence="2" id="KW-0464">Manganese</keyword>
<dbReference type="Gene3D" id="3.40.630.10">
    <property type="entry name" value="Zn peptidases"/>
    <property type="match status" value="1"/>
</dbReference>
<dbReference type="NCBIfam" id="TIGR01891">
    <property type="entry name" value="amidohydrolases"/>
    <property type="match status" value="1"/>
</dbReference>
<dbReference type="Pfam" id="PF07687">
    <property type="entry name" value="M20_dimer"/>
    <property type="match status" value="1"/>
</dbReference>
<dbReference type="GO" id="GO:0050118">
    <property type="term" value="F:N-acetyldiaminopimelate deacetylase activity"/>
    <property type="evidence" value="ECO:0007669"/>
    <property type="project" value="UniProtKB-ARBA"/>
</dbReference>
<reference evidence="5" key="1">
    <citation type="submission" date="2017-02" db="EMBL/GenBank/DDBJ databases">
        <authorList>
            <person name="Varghese N."/>
            <person name="Submissions S."/>
        </authorList>
    </citation>
    <scope>NUCLEOTIDE SEQUENCE [LARGE SCALE GENOMIC DNA]</scope>
    <source>
        <strain evidence="5">VKM Ac-2052</strain>
    </source>
</reference>
<organism evidence="4 5">
    <name type="scientific">Agreia bicolorata</name>
    <dbReference type="NCBI Taxonomy" id="110935"/>
    <lineage>
        <taxon>Bacteria</taxon>
        <taxon>Bacillati</taxon>
        <taxon>Actinomycetota</taxon>
        <taxon>Actinomycetes</taxon>
        <taxon>Micrococcales</taxon>
        <taxon>Microbacteriaceae</taxon>
        <taxon>Agreia</taxon>
    </lineage>
</organism>
<dbReference type="RefSeq" id="WP_078714612.1">
    <property type="nucleotide sequence ID" value="NZ_FUYG01000006.1"/>
</dbReference>
<dbReference type="GO" id="GO:0046872">
    <property type="term" value="F:metal ion binding"/>
    <property type="evidence" value="ECO:0007669"/>
    <property type="project" value="UniProtKB-KW"/>
</dbReference>
<dbReference type="PANTHER" id="PTHR11014:SF63">
    <property type="entry name" value="METALLOPEPTIDASE, PUTATIVE (AFU_ORTHOLOGUE AFUA_6G09600)-RELATED"/>
    <property type="match status" value="1"/>
</dbReference>
<evidence type="ECO:0000256" key="2">
    <source>
        <dbReference type="PIRSR" id="PIRSR005962-1"/>
    </source>
</evidence>
<dbReference type="FunFam" id="3.30.70.360:FF:000001">
    <property type="entry name" value="N-acetyldiaminopimelate deacetylase"/>
    <property type="match status" value="1"/>
</dbReference>
<proteinExistence type="predicted"/>
<dbReference type="SUPFAM" id="SSF53187">
    <property type="entry name" value="Zn-dependent exopeptidases"/>
    <property type="match status" value="1"/>
</dbReference>
<dbReference type="PIRSF" id="PIRSF005962">
    <property type="entry name" value="Pept_M20D_amidohydro"/>
    <property type="match status" value="1"/>
</dbReference>
<feature type="binding site" evidence="2">
    <location>
        <position position="142"/>
    </location>
    <ligand>
        <name>Mn(2+)</name>
        <dbReference type="ChEBI" id="CHEBI:29035"/>
        <label>2</label>
    </ligand>
</feature>
<accession>A0A1T4Y745</accession>
<dbReference type="Pfam" id="PF01546">
    <property type="entry name" value="Peptidase_M20"/>
    <property type="match status" value="1"/>
</dbReference>
<dbReference type="EMBL" id="FUYG01000006">
    <property type="protein sequence ID" value="SKA97609.1"/>
    <property type="molecule type" value="Genomic_DNA"/>
</dbReference>
<feature type="binding site" evidence="2">
    <location>
        <position position="106"/>
    </location>
    <ligand>
        <name>Mn(2+)</name>
        <dbReference type="ChEBI" id="CHEBI:29035"/>
        <label>2</label>
    </ligand>
</feature>
<protein>
    <submittedName>
        <fullName evidence="4">Hippurate hydrolase</fullName>
    </submittedName>
</protein>
<dbReference type="Proteomes" id="UP000189735">
    <property type="component" value="Unassembled WGS sequence"/>
</dbReference>
<dbReference type="InterPro" id="IPR002933">
    <property type="entry name" value="Peptidase_M20"/>
</dbReference>
<sequence>MVANTDDLTSLTRLYKDLHAHPELAFEEHRTAAIVAERMTALGLQVIEGIGGTGVAAVLANGPGPTVWLRADMDGLPVHELTGLDYASTAIATTADGLETPVMHACGHDMHVTWLIGAMEHLAAHRDEFSGTIVAVFQPAEEVIAGAAAMVDDGLLTKVPHPDIVLGQHIGPLPAGVVSLTSGAMMAASDDISVVMHGRGGHGSTPQRTIDPVLAAASTVVRLQSVVSREVTPGELAVVTVGKLQAGTKSNIIPADASLGVNVRSVDASTRERVLAAVERIVRAEAAASGMTTEPDVTLLASAPATMNDPDATERLRSRFVDAFGDRAVIDYGTVSGSEDVSVLSSSAGVPLVYWFTGGADPVAFAAASAAGRAESDIPSNHSPYFAPVIEPTLQHGIDALVVAARTFLESPAG</sequence>
<keyword evidence="1 4" id="KW-0378">Hydrolase</keyword>
<dbReference type="SUPFAM" id="SSF55031">
    <property type="entry name" value="Bacterial exopeptidase dimerisation domain"/>
    <property type="match status" value="1"/>
</dbReference>
<dbReference type="PANTHER" id="PTHR11014">
    <property type="entry name" value="PEPTIDASE M20 FAMILY MEMBER"/>
    <property type="match status" value="1"/>
</dbReference>
<evidence type="ECO:0000256" key="1">
    <source>
        <dbReference type="ARBA" id="ARBA00022801"/>
    </source>
</evidence>
<evidence type="ECO:0000259" key="3">
    <source>
        <dbReference type="Pfam" id="PF07687"/>
    </source>
</evidence>
<keyword evidence="2" id="KW-0479">Metal-binding</keyword>
<dbReference type="InterPro" id="IPR036264">
    <property type="entry name" value="Bact_exopeptidase_dim_dom"/>
</dbReference>
<name>A0A1T4Y745_9MICO</name>
<gene>
    <name evidence="4" type="ORF">SAMN06295879_2398</name>
</gene>
<evidence type="ECO:0000313" key="5">
    <source>
        <dbReference type="Proteomes" id="UP000189735"/>
    </source>
</evidence>
<evidence type="ECO:0000313" key="4">
    <source>
        <dbReference type="EMBL" id="SKA97609.1"/>
    </source>
</evidence>
<dbReference type="Gene3D" id="3.30.70.360">
    <property type="match status" value="1"/>
</dbReference>
<dbReference type="InterPro" id="IPR017439">
    <property type="entry name" value="Amidohydrolase"/>
</dbReference>
<dbReference type="GO" id="GO:0019877">
    <property type="term" value="P:diaminopimelate biosynthetic process"/>
    <property type="evidence" value="ECO:0007669"/>
    <property type="project" value="UniProtKB-ARBA"/>
</dbReference>
<dbReference type="AlphaFoldDB" id="A0A1T4Y745"/>
<feature type="domain" description="Peptidase M20 dimerisation" evidence="3">
    <location>
        <begin position="194"/>
        <end position="287"/>
    </location>
</feature>
<feature type="binding site" evidence="2">
    <location>
        <position position="108"/>
    </location>
    <ligand>
        <name>Mn(2+)</name>
        <dbReference type="ChEBI" id="CHEBI:29035"/>
        <label>2</label>
    </ligand>
</feature>
<feature type="binding site" evidence="2">
    <location>
        <position position="169"/>
    </location>
    <ligand>
        <name>Mn(2+)</name>
        <dbReference type="ChEBI" id="CHEBI:29035"/>
        <label>2</label>
    </ligand>
</feature>
<comment type="cofactor">
    <cofactor evidence="2">
        <name>Mn(2+)</name>
        <dbReference type="ChEBI" id="CHEBI:29035"/>
    </cofactor>
    <text evidence="2">The Mn(2+) ion enhances activity.</text>
</comment>
<dbReference type="InterPro" id="IPR011650">
    <property type="entry name" value="Peptidase_M20_dimer"/>
</dbReference>